<feature type="chain" id="PRO_5045507710" evidence="1">
    <location>
        <begin position="16"/>
        <end position="235"/>
    </location>
</feature>
<dbReference type="SUPFAM" id="SSF53098">
    <property type="entry name" value="Ribonuclease H-like"/>
    <property type="match status" value="1"/>
</dbReference>
<dbReference type="EMBL" id="CAJVQB010001562">
    <property type="protein sequence ID" value="CAG8540943.1"/>
    <property type="molecule type" value="Genomic_DNA"/>
</dbReference>
<reference evidence="2 3" key="1">
    <citation type="submission" date="2021-06" db="EMBL/GenBank/DDBJ databases">
        <authorList>
            <person name="Kallberg Y."/>
            <person name="Tangrot J."/>
            <person name="Rosling A."/>
        </authorList>
    </citation>
    <scope>NUCLEOTIDE SEQUENCE [LARGE SCALE GENOMIC DNA]</scope>
    <source>
        <strain evidence="2 3">120-4 pot B 10/14</strain>
    </source>
</reference>
<feature type="signal peptide" evidence="1">
    <location>
        <begin position="1"/>
        <end position="15"/>
    </location>
</feature>
<dbReference type="PANTHER" id="PTHR40866">
    <property type="entry name" value="BED-TYPE DOMAIN-CONTAINING PROTEIN"/>
    <property type="match status" value="1"/>
</dbReference>
<proteinExistence type="predicted"/>
<dbReference type="Proteomes" id="UP000789901">
    <property type="component" value="Unassembled WGS sequence"/>
</dbReference>
<comment type="caution">
    <text evidence="2">The sequence shown here is derived from an EMBL/GenBank/DDBJ whole genome shotgun (WGS) entry which is preliminary data.</text>
</comment>
<organism evidence="2 3">
    <name type="scientific">Gigaspora margarita</name>
    <dbReference type="NCBI Taxonomy" id="4874"/>
    <lineage>
        <taxon>Eukaryota</taxon>
        <taxon>Fungi</taxon>
        <taxon>Fungi incertae sedis</taxon>
        <taxon>Mucoromycota</taxon>
        <taxon>Glomeromycotina</taxon>
        <taxon>Glomeromycetes</taxon>
        <taxon>Diversisporales</taxon>
        <taxon>Gigasporaceae</taxon>
        <taxon>Gigaspora</taxon>
    </lineage>
</organism>
<keyword evidence="3" id="KW-1185">Reference proteome</keyword>
<name>A0ABM8W6V1_GIGMA</name>
<protein>
    <submittedName>
        <fullName evidence="2">46495_t:CDS:1</fullName>
    </submittedName>
</protein>
<dbReference type="PANTHER" id="PTHR40866:SF1">
    <property type="entry name" value="BED-TYPE DOMAIN-CONTAINING PROTEIN"/>
    <property type="match status" value="1"/>
</dbReference>
<gene>
    <name evidence="2" type="ORF">GMARGA_LOCUS4078</name>
</gene>
<accession>A0ABM8W6V1</accession>
<keyword evidence="1" id="KW-0732">Signal</keyword>
<sequence length="235" mass="26688">MPLHQILICLTIAQSFEIGCSIVGRYLSSLADTVQERVKNVLPEKLELCSTDGRIMVFTVNESRNLVLPFEDRTTQNADHTLGFFEDVLKSYGKSVENVLFFSDDNCSTNRKIANDLDLPLVGCASHRLNLTVNDLISDAVKTILDNATSWMSVMKMIERFMELVPHVTQTNRFSGRDISLVEQLDLNEVDRLIKRLKYFSEATNDLQSDSINLDDVRTYFNSKSLKHLLLGNHL</sequence>
<dbReference type="InterPro" id="IPR012337">
    <property type="entry name" value="RNaseH-like_sf"/>
</dbReference>
<evidence type="ECO:0000256" key="1">
    <source>
        <dbReference type="SAM" id="SignalP"/>
    </source>
</evidence>
<evidence type="ECO:0000313" key="2">
    <source>
        <dbReference type="EMBL" id="CAG8540943.1"/>
    </source>
</evidence>
<evidence type="ECO:0000313" key="3">
    <source>
        <dbReference type="Proteomes" id="UP000789901"/>
    </source>
</evidence>